<sequence length="221" mass="24077">MVVRRGERARIGVVDDHPSIVAGLRVILGDQPDLEFTAGAATVSKLLTETRDLDLVVLDLRLEDGSSPQINVDCLAELDIPAVAYTSGDEPYLVRLAASAGVKAVLRKNVDDDVLLAAIRAVLSGEETPTVDWAAAIDADDDFVDLPPQLRRVLELYAAGESTAGVAKSMNLSPDTVSDYVGRIRTKYAAVGRPAPTRQHLMFRAIEDGWLPIPRRLRRRR</sequence>
<protein>
    <submittedName>
        <fullName evidence="4">Response regulator</fullName>
    </submittedName>
</protein>
<dbReference type="Gene3D" id="3.40.50.2300">
    <property type="match status" value="1"/>
</dbReference>
<name>A0AAX3TAU7_9ACTN</name>
<dbReference type="InterPro" id="IPR039420">
    <property type="entry name" value="WalR-like"/>
</dbReference>
<accession>A0AAX3TAU7</accession>
<feature type="domain" description="Response regulatory" evidence="3">
    <location>
        <begin position="10"/>
        <end position="123"/>
    </location>
</feature>
<dbReference type="SMART" id="SM00421">
    <property type="entry name" value="HTH_LUXR"/>
    <property type="match status" value="1"/>
</dbReference>
<gene>
    <name evidence="4" type="ORF">P9A14_05335</name>
</gene>
<evidence type="ECO:0000313" key="4">
    <source>
        <dbReference type="EMBL" id="WFP25936.1"/>
    </source>
</evidence>
<dbReference type="InterPro" id="IPR000792">
    <property type="entry name" value="Tscrpt_reg_LuxR_C"/>
</dbReference>
<evidence type="ECO:0000313" key="5">
    <source>
        <dbReference type="Proteomes" id="UP001213504"/>
    </source>
</evidence>
<feature type="modified residue" description="4-aspartylphosphate" evidence="2">
    <location>
        <position position="59"/>
    </location>
</feature>
<dbReference type="SUPFAM" id="SSF52172">
    <property type="entry name" value="CheY-like"/>
    <property type="match status" value="1"/>
</dbReference>
<dbReference type="InterPro" id="IPR011006">
    <property type="entry name" value="CheY-like_superfamily"/>
</dbReference>
<dbReference type="Gene3D" id="1.10.10.10">
    <property type="entry name" value="Winged helix-like DNA-binding domain superfamily/Winged helix DNA-binding domain"/>
    <property type="match status" value="1"/>
</dbReference>
<dbReference type="InterPro" id="IPR001789">
    <property type="entry name" value="Sig_transdc_resp-reg_receiver"/>
</dbReference>
<keyword evidence="2" id="KW-0597">Phosphoprotein</keyword>
<dbReference type="AlphaFoldDB" id="A0AAX3TAU7"/>
<dbReference type="InterPro" id="IPR016032">
    <property type="entry name" value="Sig_transdc_resp-reg_C-effctor"/>
</dbReference>
<dbReference type="SUPFAM" id="SSF46894">
    <property type="entry name" value="C-terminal effector domain of the bipartite response regulators"/>
    <property type="match status" value="1"/>
</dbReference>
<dbReference type="GO" id="GO:0006355">
    <property type="term" value="P:regulation of DNA-templated transcription"/>
    <property type="evidence" value="ECO:0007669"/>
    <property type="project" value="InterPro"/>
</dbReference>
<reference evidence="4" key="1">
    <citation type="submission" date="2023-04" db="EMBL/GenBank/DDBJ databases">
        <title>Complete genome sequence of a phthalic acid esters degrading bacterial strain.</title>
        <authorList>
            <person name="Weng L."/>
            <person name="Jia Y."/>
            <person name="Ren L."/>
        </authorList>
    </citation>
    <scope>NUCLEOTIDE SEQUENCE</scope>
    <source>
        <strain evidence="4">RL-LY01</strain>
    </source>
</reference>
<dbReference type="PROSITE" id="PS50110">
    <property type="entry name" value="RESPONSE_REGULATORY"/>
    <property type="match status" value="1"/>
</dbReference>
<dbReference type="EMBL" id="CP121270">
    <property type="protein sequence ID" value="WFP25936.1"/>
    <property type="molecule type" value="Genomic_DNA"/>
</dbReference>
<dbReference type="PANTHER" id="PTHR43214">
    <property type="entry name" value="TWO-COMPONENT RESPONSE REGULATOR"/>
    <property type="match status" value="1"/>
</dbReference>
<keyword evidence="1" id="KW-0238">DNA-binding</keyword>
<evidence type="ECO:0000256" key="1">
    <source>
        <dbReference type="ARBA" id="ARBA00023125"/>
    </source>
</evidence>
<evidence type="ECO:0000259" key="3">
    <source>
        <dbReference type="PROSITE" id="PS50110"/>
    </source>
</evidence>
<dbReference type="Proteomes" id="UP001213504">
    <property type="component" value="Chromosome"/>
</dbReference>
<dbReference type="PROSITE" id="PS00622">
    <property type="entry name" value="HTH_LUXR_1"/>
    <property type="match status" value="1"/>
</dbReference>
<organism evidence="4 5">
    <name type="scientific">Gordonia hongkongensis</name>
    <dbReference type="NCBI Taxonomy" id="1701090"/>
    <lineage>
        <taxon>Bacteria</taxon>
        <taxon>Bacillati</taxon>
        <taxon>Actinomycetota</taxon>
        <taxon>Actinomycetes</taxon>
        <taxon>Mycobacteriales</taxon>
        <taxon>Gordoniaceae</taxon>
        <taxon>Gordonia</taxon>
    </lineage>
</organism>
<dbReference type="SMART" id="SM00448">
    <property type="entry name" value="REC"/>
    <property type="match status" value="1"/>
</dbReference>
<dbReference type="Pfam" id="PF00196">
    <property type="entry name" value="GerE"/>
    <property type="match status" value="1"/>
</dbReference>
<dbReference type="RefSeq" id="WP_165630445.1">
    <property type="nucleotide sequence ID" value="NZ_CP121270.1"/>
</dbReference>
<dbReference type="Pfam" id="PF00072">
    <property type="entry name" value="Response_reg"/>
    <property type="match status" value="1"/>
</dbReference>
<dbReference type="GO" id="GO:0000160">
    <property type="term" value="P:phosphorelay signal transduction system"/>
    <property type="evidence" value="ECO:0007669"/>
    <property type="project" value="InterPro"/>
</dbReference>
<dbReference type="InterPro" id="IPR036388">
    <property type="entry name" value="WH-like_DNA-bd_sf"/>
</dbReference>
<proteinExistence type="predicted"/>
<dbReference type="GO" id="GO:0003677">
    <property type="term" value="F:DNA binding"/>
    <property type="evidence" value="ECO:0007669"/>
    <property type="project" value="UniProtKB-KW"/>
</dbReference>
<evidence type="ECO:0000256" key="2">
    <source>
        <dbReference type="PROSITE-ProRule" id="PRU00169"/>
    </source>
</evidence>